<reference evidence="2" key="1">
    <citation type="submission" date="2021-01" db="EMBL/GenBank/DDBJ databases">
        <authorList>
            <person name="Corre E."/>
            <person name="Pelletier E."/>
            <person name="Niang G."/>
            <person name="Scheremetjew M."/>
            <person name="Finn R."/>
            <person name="Kale V."/>
            <person name="Holt S."/>
            <person name="Cochrane G."/>
            <person name="Meng A."/>
            <person name="Brown T."/>
            <person name="Cohen L."/>
        </authorList>
    </citation>
    <scope>NUCLEOTIDE SEQUENCE</scope>
    <source>
        <strain evidence="2">CCMP1374</strain>
    </source>
</reference>
<sequence>MVVGLALALSSSCSAFVAPGTAVRAQSRVAATPAMAMGSDQLTSRRAMLASLVLAVPAAANAMVPGLNGPGLVPAKKVPKSTSTGFGRDFESIRDRSNFWSSQGIMDSVPKMKGIITPKTGGFKTK</sequence>
<accession>A0A7S0NFT8</accession>
<feature type="chain" id="PRO_5030598524" evidence="1">
    <location>
        <begin position="16"/>
        <end position="126"/>
    </location>
</feature>
<dbReference type="EMBL" id="HBEP01036310">
    <property type="protein sequence ID" value="CAD8510852.1"/>
    <property type="molecule type" value="Transcribed_RNA"/>
</dbReference>
<protein>
    <submittedName>
        <fullName evidence="2">Uncharacterized protein</fullName>
    </submittedName>
</protein>
<gene>
    <name evidence="2" type="ORF">PANT1444_LOCUS20550</name>
</gene>
<name>A0A7S0NFT8_9EUKA</name>
<dbReference type="AlphaFoldDB" id="A0A7S0NFT8"/>
<evidence type="ECO:0000313" key="2">
    <source>
        <dbReference type="EMBL" id="CAD8510852.1"/>
    </source>
</evidence>
<feature type="signal peptide" evidence="1">
    <location>
        <begin position="1"/>
        <end position="15"/>
    </location>
</feature>
<proteinExistence type="predicted"/>
<organism evidence="2">
    <name type="scientific">Phaeocystis antarctica</name>
    <dbReference type="NCBI Taxonomy" id="33657"/>
    <lineage>
        <taxon>Eukaryota</taxon>
        <taxon>Haptista</taxon>
        <taxon>Haptophyta</taxon>
        <taxon>Prymnesiophyceae</taxon>
        <taxon>Phaeocystales</taxon>
        <taxon>Phaeocystaceae</taxon>
        <taxon>Phaeocystis</taxon>
    </lineage>
</organism>
<keyword evidence="1" id="KW-0732">Signal</keyword>
<evidence type="ECO:0000256" key="1">
    <source>
        <dbReference type="SAM" id="SignalP"/>
    </source>
</evidence>